<dbReference type="AlphaFoldDB" id="A0A0F9CPU6"/>
<name>A0A0F9CPU6_9ZZZZ</name>
<organism evidence="1">
    <name type="scientific">marine sediment metagenome</name>
    <dbReference type="NCBI Taxonomy" id="412755"/>
    <lineage>
        <taxon>unclassified sequences</taxon>
        <taxon>metagenomes</taxon>
        <taxon>ecological metagenomes</taxon>
    </lineage>
</organism>
<protein>
    <submittedName>
        <fullName evidence="1">Uncharacterized protein</fullName>
    </submittedName>
</protein>
<comment type="caution">
    <text evidence="1">The sequence shown here is derived from an EMBL/GenBank/DDBJ whole genome shotgun (WGS) entry which is preliminary data.</text>
</comment>
<evidence type="ECO:0000313" key="1">
    <source>
        <dbReference type="EMBL" id="KKL28437.1"/>
    </source>
</evidence>
<dbReference type="EMBL" id="LAZR01035099">
    <property type="protein sequence ID" value="KKL28437.1"/>
    <property type="molecule type" value="Genomic_DNA"/>
</dbReference>
<feature type="non-terminal residue" evidence="1">
    <location>
        <position position="76"/>
    </location>
</feature>
<accession>A0A0F9CPU6</accession>
<reference evidence="1" key="1">
    <citation type="journal article" date="2015" name="Nature">
        <title>Complex archaea that bridge the gap between prokaryotes and eukaryotes.</title>
        <authorList>
            <person name="Spang A."/>
            <person name="Saw J.H."/>
            <person name="Jorgensen S.L."/>
            <person name="Zaremba-Niedzwiedzka K."/>
            <person name="Martijn J."/>
            <person name="Lind A.E."/>
            <person name="van Eijk R."/>
            <person name="Schleper C."/>
            <person name="Guy L."/>
            <person name="Ettema T.J."/>
        </authorList>
    </citation>
    <scope>NUCLEOTIDE SEQUENCE</scope>
</reference>
<proteinExistence type="predicted"/>
<sequence>MKPTKPNRTGKATAADTILTNDITVHWIIDYFKPTGSILDPAAGKNAFYAKFPSEEKYRCEIGRYEIGATGFEPAT</sequence>
<gene>
    <name evidence="1" type="ORF">LCGC14_2375180</name>
</gene>